<keyword evidence="4" id="KW-0812">Transmembrane</keyword>
<evidence type="ECO:0000259" key="8">
    <source>
        <dbReference type="Pfam" id="PF25183"/>
    </source>
</evidence>
<gene>
    <name evidence="9" type="ORF">IRI77_15650</name>
</gene>
<dbReference type="GO" id="GO:0015344">
    <property type="term" value="F:siderophore uptake transmembrane transporter activity"/>
    <property type="evidence" value="ECO:0007669"/>
    <property type="project" value="TreeGrafter"/>
</dbReference>
<evidence type="ECO:0000256" key="2">
    <source>
        <dbReference type="ARBA" id="ARBA00022448"/>
    </source>
</evidence>
<dbReference type="InterPro" id="IPR039426">
    <property type="entry name" value="TonB-dep_rcpt-like"/>
</dbReference>
<dbReference type="InterPro" id="IPR057601">
    <property type="entry name" value="Oar-like_b-barrel"/>
</dbReference>
<evidence type="ECO:0000256" key="4">
    <source>
        <dbReference type="ARBA" id="ARBA00022692"/>
    </source>
</evidence>
<dbReference type="GO" id="GO:0004180">
    <property type="term" value="F:carboxypeptidase activity"/>
    <property type="evidence" value="ECO:0007669"/>
    <property type="project" value="UniProtKB-KW"/>
</dbReference>
<dbReference type="InterPro" id="IPR037066">
    <property type="entry name" value="Plug_dom_sf"/>
</dbReference>
<dbReference type="InterPro" id="IPR008969">
    <property type="entry name" value="CarboxyPept-like_regulatory"/>
</dbReference>
<dbReference type="PANTHER" id="PTHR30069">
    <property type="entry name" value="TONB-DEPENDENT OUTER MEMBRANE RECEPTOR"/>
    <property type="match status" value="1"/>
</dbReference>
<feature type="chain" id="PRO_5032437167" evidence="7">
    <location>
        <begin position="29"/>
        <end position="1140"/>
    </location>
</feature>
<dbReference type="GO" id="GO:0009279">
    <property type="term" value="C:cell outer membrane"/>
    <property type="evidence" value="ECO:0007669"/>
    <property type="project" value="UniProtKB-SubCell"/>
</dbReference>
<keyword evidence="9" id="KW-0121">Carboxypeptidase</keyword>
<evidence type="ECO:0000256" key="7">
    <source>
        <dbReference type="SAM" id="SignalP"/>
    </source>
</evidence>
<dbReference type="Gene3D" id="2.170.130.10">
    <property type="entry name" value="TonB-dependent receptor, plug domain"/>
    <property type="match status" value="1"/>
</dbReference>
<keyword evidence="10" id="KW-1185">Reference proteome</keyword>
<dbReference type="Pfam" id="PF25183">
    <property type="entry name" value="OMP_b-brl_4"/>
    <property type="match status" value="1"/>
</dbReference>
<dbReference type="Pfam" id="PF13620">
    <property type="entry name" value="CarboxypepD_reg"/>
    <property type="match status" value="1"/>
</dbReference>
<keyword evidence="7" id="KW-0732">Signal</keyword>
<evidence type="ECO:0000313" key="10">
    <source>
        <dbReference type="Proteomes" id="UP000593892"/>
    </source>
</evidence>
<keyword evidence="6" id="KW-0998">Cell outer membrane</keyword>
<sequence length="1140" mass="124501">MSIFRTGQLRRAWLLAATFALSSAILLGQSDNASVSGFVRDSTGASIPAVRVVLTNTATGAERETKTGDNGYYIFTPVPSGVYTVSAEATGFKKTNKTKNKIDSNMAAGIDLTLEVGDLSQSVEVTASATRIQTDTAALGRVVDRAQFESIQVTGRNPMYLALLKPGVTGQSVTGGGFGMANIANINGTRSSDSTVTTDGAVGLRTRGADGTAIGAADMDAVAEIQILTSAFPAEYGRSIGGQVRIITRSGGQQFHGSLYEYFRNSALNANTWDRNRNSNSSISGGPSPFRYNQFGYNVNGPVYLPGKWNTDKSKLFFLFSQEYVRQRSTASTTQTVATAAMRNGDFSELLNPANTFYTGARTINDPTTNSPFAGNLIPKSRLSANGVGILSASQLPTPGFLSGSNNYYSATGAPTNQRKETYSIDYNPSSSHQLRFRSMVYSYWDYSPFDGSGHTPRIFDRPNKSFSLNYIWTVSPTMVNEMLATTSVDQVFIGIDTSTGVFDRTKYGINYPYIFPDRKEITNKIPTAAIAGFTGINGGPYPAKSAGPIYMLSDNFTIIKNTHTIKFGGLYERAGQNDFDQINVTGVPGGTNNQNGRFEFNDGSFTGLAVANAAMGLFSNYAELGARPYTPYRSHMFEWFAQDSWKVTDKLRLEIGLRHSIIQPYYSQWRNMAVFDPASYDVSKAVVQDPKTGAILSGNYLNGMIIPGDGWPDSAKGRVPIATSGEYNSLFKGNKEYSKIHYADFQPRLGIAYTVTPKMVVRAGGGRFYTRTGVSDSVFLGANAPFQPNASVANGSVDNPGAAAANARLPLFVTTQDPIFRMPSAWSWNTAVERELPWATTLEVSYVGRRGIHLQRERNINQLMPGTLQNSTAYVDTLRPYKGYATIRVTNNEASSTYNALQVSVNRRFSKGLSYGLAYTYGKSTDDASGSRTILPNAYDASTFWGPSDFDVRQMLVVNFIYELPVFRNNNLSGKLLGGWQLSSVNQFQTGNPFTVSTSQDVAGVGTGSGNQIWDIKGDAKMDSGDQKFAYWTGANAYWFRTTAADGTALFQRAAAGTFTTQNNRNKYYRPGSQSWNVALFKAFSITEQQRVQFRAEMYNFPNHPNWDAPVTDPTNSAFGKVTTKSSNRTMQLSLRYSF</sequence>
<proteinExistence type="predicted"/>
<comment type="subcellular location">
    <subcellularLocation>
        <location evidence="1">Cell outer membrane</location>
        <topology evidence="1">Multi-pass membrane protein</topology>
    </subcellularLocation>
</comment>
<keyword evidence="9" id="KW-0645">Protease</keyword>
<keyword evidence="9" id="KW-0378">Hydrolase</keyword>
<organism evidence="9 10">
    <name type="scientific">Paludibaculum fermentans</name>
    <dbReference type="NCBI Taxonomy" id="1473598"/>
    <lineage>
        <taxon>Bacteria</taxon>
        <taxon>Pseudomonadati</taxon>
        <taxon>Acidobacteriota</taxon>
        <taxon>Terriglobia</taxon>
        <taxon>Bryobacterales</taxon>
        <taxon>Bryobacteraceae</taxon>
        <taxon>Paludibaculum</taxon>
    </lineage>
</organism>
<evidence type="ECO:0000256" key="3">
    <source>
        <dbReference type="ARBA" id="ARBA00022452"/>
    </source>
</evidence>
<feature type="signal peptide" evidence="7">
    <location>
        <begin position="1"/>
        <end position="28"/>
    </location>
</feature>
<protein>
    <submittedName>
        <fullName evidence="9">Carboxypeptidase regulatory-like domain-containing protein</fullName>
    </submittedName>
</protein>
<dbReference type="SUPFAM" id="SSF56935">
    <property type="entry name" value="Porins"/>
    <property type="match status" value="1"/>
</dbReference>
<dbReference type="Proteomes" id="UP000593892">
    <property type="component" value="Chromosome"/>
</dbReference>
<keyword evidence="2" id="KW-0813">Transport</keyword>
<evidence type="ECO:0000256" key="1">
    <source>
        <dbReference type="ARBA" id="ARBA00004571"/>
    </source>
</evidence>
<dbReference type="KEGG" id="pfer:IRI77_15650"/>
<feature type="domain" description="TonB-dependent transporter Oar-like beta-barrel" evidence="8">
    <location>
        <begin position="247"/>
        <end position="1133"/>
    </location>
</feature>
<dbReference type="InterPro" id="IPR036942">
    <property type="entry name" value="Beta-barrel_TonB_sf"/>
</dbReference>
<name>A0A7S7NWY4_PALFE</name>
<keyword evidence="5" id="KW-0472">Membrane</keyword>
<dbReference type="SUPFAM" id="SSF49464">
    <property type="entry name" value="Carboxypeptidase regulatory domain-like"/>
    <property type="match status" value="1"/>
</dbReference>
<evidence type="ECO:0000256" key="5">
    <source>
        <dbReference type="ARBA" id="ARBA00023136"/>
    </source>
</evidence>
<evidence type="ECO:0000256" key="6">
    <source>
        <dbReference type="ARBA" id="ARBA00023237"/>
    </source>
</evidence>
<dbReference type="Gene3D" id="2.60.40.1120">
    <property type="entry name" value="Carboxypeptidase-like, regulatory domain"/>
    <property type="match status" value="1"/>
</dbReference>
<dbReference type="GO" id="GO:0044718">
    <property type="term" value="P:siderophore transmembrane transport"/>
    <property type="evidence" value="ECO:0007669"/>
    <property type="project" value="TreeGrafter"/>
</dbReference>
<dbReference type="RefSeq" id="WP_194452977.1">
    <property type="nucleotide sequence ID" value="NZ_CP063849.1"/>
</dbReference>
<dbReference type="Gene3D" id="2.40.170.20">
    <property type="entry name" value="TonB-dependent receptor, beta-barrel domain"/>
    <property type="match status" value="1"/>
</dbReference>
<accession>A0A7S7NWY4</accession>
<dbReference type="PANTHER" id="PTHR30069:SF46">
    <property type="entry name" value="OAR PROTEIN"/>
    <property type="match status" value="1"/>
</dbReference>
<keyword evidence="3" id="KW-1134">Transmembrane beta strand</keyword>
<dbReference type="EMBL" id="CP063849">
    <property type="protein sequence ID" value="QOY91323.1"/>
    <property type="molecule type" value="Genomic_DNA"/>
</dbReference>
<reference evidence="9 10" key="1">
    <citation type="submission" date="2020-10" db="EMBL/GenBank/DDBJ databases">
        <title>Complete genome sequence of Paludibaculum fermentans P105T, a facultatively anaerobic acidobacterium capable of dissimilatory Fe(III) reduction.</title>
        <authorList>
            <person name="Dedysh S.N."/>
            <person name="Beletsky A.V."/>
            <person name="Kulichevskaya I.S."/>
            <person name="Mardanov A.V."/>
            <person name="Ravin N.V."/>
        </authorList>
    </citation>
    <scope>NUCLEOTIDE SEQUENCE [LARGE SCALE GENOMIC DNA]</scope>
    <source>
        <strain evidence="9 10">P105</strain>
    </source>
</reference>
<dbReference type="AlphaFoldDB" id="A0A7S7NWY4"/>
<evidence type="ECO:0000313" key="9">
    <source>
        <dbReference type="EMBL" id="QOY91323.1"/>
    </source>
</evidence>